<evidence type="ECO:0000256" key="1">
    <source>
        <dbReference type="SAM" id="Phobius"/>
    </source>
</evidence>
<organism evidence="2 3">
    <name type="scientific">Candidatus Kerfeldbacteria bacterium CG08_land_8_20_14_0_20_42_7</name>
    <dbReference type="NCBI Taxonomy" id="2014245"/>
    <lineage>
        <taxon>Bacteria</taxon>
        <taxon>Candidatus Kerfeldiibacteriota</taxon>
    </lineage>
</organism>
<keyword evidence="1" id="KW-0472">Membrane</keyword>
<feature type="transmembrane region" description="Helical" evidence="1">
    <location>
        <begin position="37"/>
        <end position="55"/>
    </location>
</feature>
<feature type="transmembrane region" description="Helical" evidence="1">
    <location>
        <begin position="213"/>
        <end position="231"/>
    </location>
</feature>
<accession>A0A2H0YWA5</accession>
<name>A0A2H0YWA5_9BACT</name>
<protein>
    <recommendedName>
        <fullName evidence="4">Amino acid permease</fullName>
    </recommendedName>
</protein>
<feature type="transmembrane region" description="Helical" evidence="1">
    <location>
        <begin position="134"/>
        <end position="156"/>
    </location>
</feature>
<evidence type="ECO:0000313" key="3">
    <source>
        <dbReference type="Proteomes" id="UP000228711"/>
    </source>
</evidence>
<dbReference type="Proteomes" id="UP000228711">
    <property type="component" value="Unassembled WGS sequence"/>
</dbReference>
<feature type="transmembrane region" description="Helical" evidence="1">
    <location>
        <begin position="62"/>
        <end position="81"/>
    </location>
</feature>
<proteinExistence type="predicted"/>
<feature type="transmembrane region" description="Helical" evidence="1">
    <location>
        <begin position="101"/>
        <end position="122"/>
    </location>
</feature>
<comment type="caution">
    <text evidence="2">The sequence shown here is derived from an EMBL/GenBank/DDBJ whole genome shotgun (WGS) entry which is preliminary data.</text>
</comment>
<reference evidence="3" key="1">
    <citation type="submission" date="2017-09" db="EMBL/GenBank/DDBJ databases">
        <title>Depth-based differentiation of microbial function through sediment-hosted aquifers and enrichment of novel symbionts in the deep terrestrial subsurface.</title>
        <authorList>
            <person name="Probst A.J."/>
            <person name="Ladd B."/>
            <person name="Jarett J.K."/>
            <person name="Geller-Mcgrath D.E."/>
            <person name="Sieber C.M.K."/>
            <person name="Emerson J.B."/>
            <person name="Anantharaman K."/>
            <person name="Thomas B.C."/>
            <person name="Malmstrom R."/>
            <person name="Stieglmeier M."/>
            <person name="Klingl A."/>
            <person name="Woyke T."/>
            <person name="Ryan C.M."/>
            <person name="Banfield J.F."/>
        </authorList>
    </citation>
    <scope>NUCLEOTIDE SEQUENCE [LARGE SCALE GENOMIC DNA]</scope>
</reference>
<gene>
    <name evidence="2" type="ORF">COT25_00020</name>
</gene>
<feature type="non-terminal residue" evidence="2">
    <location>
        <position position="1"/>
    </location>
</feature>
<sequence>EKVFGWITVVGFWGTFLAYLLVWGEFAYLAFGSVLPFSAIQFSLFFFVITAVIIIKGGRTIEWIDVVMLIGAAFLFGTLFVKGYAHVTEFIASPASFEGYILPYGSLMFAFWGAGIIPEIVNQMRESPKKIIQLLVAGKALVAVLGFLFALFIVGITGAETSREAFAGLESIVGRTSVLLGAIIGMITITLAYNNLGWVSRNILMYDVKIKKIAATASVVVPPLLLMLAGLVNFVLVISIIGAIFLASQGFMIFQLYRRSHTIKENTQPSLTKKPVPTWLLTTASIVFSLGILVEVSFVVYEFATGRL</sequence>
<keyword evidence="1" id="KW-0812">Transmembrane</keyword>
<feature type="transmembrane region" description="Helical" evidence="1">
    <location>
        <begin position="278"/>
        <end position="301"/>
    </location>
</feature>
<dbReference type="EMBL" id="PEXV01000001">
    <property type="protein sequence ID" value="PIS42013.1"/>
    <property type="molecule type" value="Genomic_DNA"/>
</dbReference>
<evidence type="ECO:0008006" key="4">
    <source>
        <dbReference type="Google" id="ProtNLM"/>
    </source>
</evidence>
<feature type="transmembrane region" description="Helical" evidence="1">
    <location>
        <begin position="7"/>
        <end position="31"/>
    </location>
</feature>
<dbReference type="AlphaFoldDB" id="A0A2H0YWA5"/>
<dbReference type="Gene3D" id="1.20.1740.10">
    <property type="entry name" value="Amino acid/polyamine transporter I"/>
    <property type="match status" value="1"/>
</dbReference>
<keyword evidence="1" id="KW-1133">Transmembrane helix</keyword>
<evidence type="ECO:0000313" key="2">
    <source>
        <dbReference type="EMBL" id="PIS42013.1"/>
    </source>
</evidence>
<feature type="transmembrane region" description="Helical" evidence="1">
    <location>
        <begin position="176"/>
        <end position="193"/>
    </location>
</feature>